<evidence type="ECO:0000313" key="1">
    <source>
        <dbReference type="EMBL" id="OKL36826.1"/>
    </source>
</evidence>
<dbReference type="Proteomes" id="UP000186524">
    <property type="component" value="Unassembled WGS sequence"/>
</dbReference>
<proteinExistence type="predicted"/>
<evidence type="ECO:0000313" key="2">
    <source>
        <dbReference type="Proteomes" id="UP000186524"/>
    </source>
</evidence>
<protein>
    <recommendedName>
        <fullName evidence="3">IDEAL domain-containing protein</fullName>
    </recommendedName>
</protein>
<accession>A0A1Q5P3M0</accession>
<organism evidence="1 2">
    <name type="scientific">Domibacillus mangrovi</name>
    <dbReference type="NCBI Taxonomy" id="1714354"/>
    <lineage>
        <taxon>Bacteria</taxon>
        <taxon>Bacillati</taxon>
        <taxon>Bacillota</taxon>
        <taxon>Bacilli</taxon>
        <taxon>Bacillales</taxon>
        <taxon>Bacillaceae</taxon>
        <taxon>Domibacillus</taxon>
    </lineage>
</organism>
<gene>
    <name evidence="1" type="ORF">BLL40_08860</name>
</gene>
<evidence type="ECO:0008006" key="3">
    <source>
        <dbReference type="Google" id="ProtNLM"/>
    </source>
</evidence>
<sequence>MLKIGDWVLVAHGSERIIGYIRDFSRLRNEVYIIQVSTYFNKRISRMKPVLSVIDVQYIVPLGLTLAKEDWDSMIDMAVSTDDQKWFLELSRRMTGNP</sequence>
<dbReference type="RefSeq" id="WP_073711549.1">
    <property type="nucleotide sequence ID" value="NZ_MRWQ01000006.1"/>
</dbReference>
<name>A0A1Q5P3M0_9BACI</name>
<dbReference type="AlphaFoldDB" id="A0A1Q5P3M0"/>
<keyword evidence="2" id="KW-1185">Reference proteome</keyword>
<comment type="caution">
    <text evidence="1">The sequence shown here is derived from an EMBL/GenBank/DDBJ whole genome shotgun (WGS) entry which is preliminary data.</text>
</comment>
<reference evidence="1 2" key="1">
    <citation type="submission" date="2016-12" db="EMBL/GenBank/DDBJ databases">
        <title>Domibacillus sp. SAOS 44 whole genome sequencing.</title>
        <authorList>
            <person name="Verma A."/>
            <person name="Krishnamurthi S."/>
        </authorList>
    </citation>
    <scope>NUCLEOTIDE SEQUENCE [LARGE SCALE GENOMIC DNA]</scope>
    <source>
        <strain evidence="1 2">SAOS 44</strain>
    </source>
</reference>
<dbReference type="EMBL" id="MRWQ01000006">
    <property type="protein sequence ID" value="OKL36826.1"/>
    <property type="molecule type" value="Genomic_DNA"/>
</dbReference>
<dbReference type="OrthoDB" id="2968923at2"/>